<accession>A0A381XZ39</accession>
<dbReference type="InterPro" id="IPR011650">
    <property type="entry name" value="Peptidase_M20_dimer"/>
</dbReference>
<dbReference type="GO" id="GO:0046657">
    <property type="term" value="P:folic acid catabolic process"/>
    <property type="evidence" value="ECO:0007669"/>
    <property type="project" value="TreeGrafter"/>
</dbReference>
<dbReference type="GO" id="GO:0016805">
    <property type="term" value="F:dipeptidase activity"/>
    <property type="evidence" value="ECO:0007669"/>
    <property type="project" value="TreeGrafter"/>
</dbReference>
<organism evidence="3">
    <name type="scientific">marine metagenome</name>
    <dbReference type="NCBI Taxonomy" id="408172"/>
    <lineage>
        <taxon>unclassified sequences</taxon>
        <taxon>metagenomes</taxon>
        <taxon>ecological metagenomes</taxon>
    </lineage>
</organism>
<dbReference type="SUPFAM" id="SSF55031">
    <property type="entry name" value="Bacterial exopeptidase dimerisation domain"/>
    <property type="match status" value="1"/>
</dbReference>
<sequence>MHLFRVIALATTLVFVLVDPTSLAAQNTDPRLESLKAEALELVEDRAKLVQVIVDKLFSFGELGMQEFETQRYLTGILEDNDFEIELGVAGMPSAWTARWGSGGPLIAMGSDVDGIPQSNQKPGVAYRDPILSMAPGHGEGHNSGQAVNIVAALAVKEIMERDNIPGRLLIWPGIAEEQLGSKAFFVREGVFEGVDVNLFTHVSNNFGMTWGQSGGNALISAQFSFTGETAHSAGSPWRGRSALDAVMLLAQAWEYKREHLRPAARSHYIIVEGGDQPNVVPQNAKIWFYFREKDYTLTKEQYDAAILMAEGAALMTGTEIDTIQIVGSAWSRHFSKPVAEVTYENIQRVGLPDWTDDDITMANGLQREMGQEERGLSDSIPELRGPVDLSQSLGGGSDDIGDISWNMPTVTLRYPANMPGGPGHNWANGIAMATPVAHKGTLAGAKVQALTLLDLFLRPEIIEDAWTYFNDVQLEEQDYIPFISETDEPAIFLNAELMERWRPLMEPFYYDPDRYETYLEQLGIEYPTVRDKPITEEDGPGAVQDGNNTEKNGPRGSD</sequence>
<dbReference type="GO" id="GO:0071713">
    <property type="term" value="F:para-aminobenzoyl-glutamate hydrolase activity"/>
    <property type="evidence" value="ECO:0007669"/>
    <property type="project" value="TreeGrafter"/>
</dbReference>
<proteinExistence type="predicted"/>
<dbReference type="InterPro" id="IPR036264">
    <property type="entry name" value="Bact_exopeptidase_dim_dom"/>
</dbReference>
<dbReference type="PANTHER" id="PTHR30575">
    <property type="entry name" value="PEPTIDASE M20"/>
    <property type="match status" value="1"/>
</dbReference>
<dbReference type="EMBL" id="UINC01016915">
    <property type="protein sequence ID" value="SVA70059.1"/>
    <property type="molecule type" value="Genomic_DNA"/>
</dbReference>
<protein>
    <recommendedName>
        <fullName evidence="2">Peptidase M20 dimerisation domain-containing protein</fullName>
    </recommendedName>
</protein>
<dbReference type="Gene3D" id="3.40.630.10">
    <property type="entry name" value="Zn peptidases"/>
    <property type="match status" value="2"/>
</dbReference>
<dbReference type="SUPFAM" id="SSF53187">
    <property type="entry name" value="Zn-dependent exopeptidases"/>
    <property type="match status" value="1"/>
</dbReference>
<dbReference type="AlphaFoldDB" id="A0A381XZ39"/>
<dbReference type="Gene3D" id="3.30.70.360">
    <property type="match status" value="1"/>
</dbReference>
<dbReference type="GO" id="GO:0005737">
    <property type="term" value="C:cytoplasm"/>
    <property type="evidence" value="ECO:0007669"/>
    <property type="project" value="TreeGrafter"/>
</dbReference>
<gene>
    <name evidence="3" type="ORF">METZ01_LOCUS122913</name>
</gene>
<evidence type="ECO:0000313" key="3">
    <source>
        <dbReference type="EMBL" id="SVA70059.1"/>
    </source>
</evidence>
<name>A0A381XZ39_9ZZZZ</name>
<evidence type="ECO:0000259" key="2">
    <source>
        <dbReference type="Pfam" id="PF07687"/>
    </source>
</evidence>
<dbReference type="InterPro" id="IPR052030">
    <property type="entry name" value="Peptidase_M20/M20A_hydrolases"/>
</dbReference>
<dbReference type="Pfam" id="PF07687">
    <property type="entry name" value="M20_dimer"/>
    <property type="match status" value="1"/>
</dbReference>
<feature type="region of interest" description="Disordered" evidence="1">
    <location>
        <begin position="530"/>
        <end position="559"/>
    </location>
</feature>
<reference evidence="3" key="1">
    <citation type="submission" date="2018-05" db="EMBL/GenBank/DDBJ databases">
        <authorList>
            <person name="Lanie J.A."/>
            <person name="Ng W.-L."/>
            <person name="Kazmierczak K.M."/>
            <person name="Andrzejewski T.M."/>
            <person name="Davidsen T.M."/>
            <person name="Wayne K.J."/>
            <person name="Tettelin H."/>
            <person name="Glass J.I."/>
            <person name="Rusch D."/>
            <person name="Podicherti R."/>
            <person name="Tsui H.-C.T."/>
            <person name="Winkler M.E."/>
        </authorList>
    </citation>
    <scope>NUCLEOTIDE SEQUENCE</scope>
</reference>
<evidence type="ECO:0000256" key="1">
    <source>
        <dbReference type="SAM" id="MobiDB-lite"/>
    </source>
</evidence>
<feature type="domain" description="Peptidase M20 dimerisation" evidence="2">
    <location>
        <begin position="219"/>
        <end position="297"/>
    </location>
</feature>
<dbReference type="PANTHER" id="PTHR30575:SF0">
    <property type="entry name" value="XAA-ARG DIPEPTIDASE"/>
    <property type="match status" value="1"/>
</dbReference>